<evidence type="ECO:0000256" key="2">
    <source>
        <dbReference type="ARBA" id="ARBA00022679"/>
    </source>
</evidence>
<dbReference type="Pfam" id="PF01885">
    <property type="entry name" value="PTS_2-RNA"/>
    <property type="match status" value="1"/>
</dbReference>
<comment type="caution">
    <text evidence="4">The sequence shown here is derived from an EMBL/GenBank/DDBJ whole genome shotgun (WGS) entry which is preliminary data.</text>
</comment>
<dbReference type="GO" id="GO:0006388">
    <property type="term" value="P:tRNA splicing, via endonucleolytic cleavage and ligation"/>
    <property type="evidence" value="ECO:0007669"/>
    <property type="project" value="TreeGrafter"/>
</dbReference>
<evidence type="ECO:0000313" key="5">
    <source>
        <dbReference type="Proteomes" id="UP000780801"/>
    </source>
</evidence>
<evidence type="ECO:0000256" key="3">
    <source>
        <dbReference type="ARBA" id="ARBA00023027"/>
    </source>
</evidence>
<dbReference type="EMBL" id="JAABOA010000016">
    <property type="protein sequence ID" value="KAF9586580.1"/>
    <property type="molecule type" value="Genomic_DNA"/>
</dbReference>
<dbReference type="AlphaFoldDB" id="A0A9P6G5H0"/>
<dbReference type="GO" id="GO:0000215">
    <property type="term" value="F:tRNA 2'-phosphotransferase activity"/>
    <property type="evidence" value="ECO:0007669"/>
    <property type="project" value="TreeGrafter"/>
</dbReference>
<keyword evidence="3" id="KW-0520">NAD</keyword>
<evidence type="ECO:0000256" key="1">
    <source>
        <dbReference type="ARBA" id="ARBA00009836"/>
    </source>
</evidence>
<sequence>MNRNHIHMAVGLPGENGVISGMRGSCNMYIYIDTEKAFQDEIKFYRSSNNVILSDGKNGDGIIPPLYFQKVVKSSGEVIYPAN</sequence>
<protein>
    <submittedName>
        <fullName evidence="4">tRNA 2'-phosphotransferase 1</fullName>
    </submittedName>
</protein>
<organism evidence="4 5">
    <name type="scientific">Lunasporangiospora selenospora</name>
    <dbReference type="NCBI Taxonomy" id="979761"/>
    <lineage>
        <taxon>Eukaryota</taxon>
        <taxon>Fungi</taxon>
        <taxon>Fungi incertae sedis</taxon>
        <taxon>Mucoromycota</taxon>
        <taxon>Mortierellomycotina</taxon>
        <taxon>Mortierellomycetes</taxon>
        <taxon>Mortierellales</taxon>
        <taxon>Mortierellaceae</taxon>
        <taxon>Lunasporangiospora</taxon>
    </lineage>
</organism>
<dbReference type="Gene3D" id="3.20.170.30">
    <property type="match status" value="1"/>
</dbReference>
<dbReference type="InterPro" id="IPR002745">
    <property type="entry name" value="Ptrans_KptA/Tpt1"/>
</dbReference>
<accession>A0A9P6G5H0</accession>
<dbReference type="PANTHER" id="PTHR12684:SF2">
    <property type="entry name" value="TRNA 2'-PHOSPHOTRANSFERASE 1"/>
    <property type="match status" value="1"/>
</dbReference>
<keyword evidence="5" id="KW-1185">Reference proteome</keyword>
<gene>
    <name evidence="4" type="primary">TRPT1</name>
    <name evidence="4" type="ORF">BGW38_001825</name>
</gene>
<keyword evidence="2" id="KW-0808">Transferase</keyword>
<name>A0A9P6G5H0_9FUNG</name>
<dbReference type="InterPro" id="IPR042081">
    <property type="entry name" value="RNA_2'-PTrans_C"/>
</dbReference>
<dbReference type="PANTHER" id="PTHR12684">
    <property type="entry name" value="PUTATIVE PHOSPHOTRANSFERASE"/>
    <property type="match status" value="1"/>
</dbReference>
<dbReference type="SUPFAM" id="SSF56399">
    <property type="entry name" value="ADP-ribosylation"/>
    <property type="match status" value="1"/>
</dbReference>
<dbReference type="Proteomes" id="UP000780801">
    <property type="component" value="Unassembled WGS sequence"/>
</dbReference>
<dbReference type="OrthoDB" id="419694at2759"/>
<evidence type="ECO:0000313" key="4">
    <source>
        <dbReference type="EMBL" id="KAF9586580.1"/>
    </source>
</evidence>
<proteinExistence type="inferred from homology"/>
<comment type="similarity">
    <text evidence="1">Belongs to the KptA/TPT1 family.</text>
</comment>
<reference evidence="4" key="1">
    <citation type="journal article" date="2020" name="Fungal Divers.">
        <title>Resolving the Mortierellaceae phylogeny through synthesis of multi-gene phylogenetics and phylogenomics.</title>
        <authorList>
            <person name="Vandepol N."/>
            <person name="Liber J."/>
            <person name="Desiro A."/>
            <person name="Na H."/>
            <person name="Kennedy M."/>
            <person name="Barry K."/>
            <person name="Grigoriev I.V."/>
            <person name="Miller A.N."/>
            <person name="O'Donnell K."/>
            <person name="Stajich J.E."/>
            <person name="Bonito G."/>
        </authorList>
    </citation>
    <scope>NUCLEOTIDE SEQUENCE</scope>
    <source>
        <strain evidence="4">KOD1015</strain>
    </source>
</reference>